<dbReference type="Gene3D" id="1.10.510.10">
    <property type="entry name" value="Transferase(Phosphotransferase) domain 1"/>
    <property type="match status" value="1"/>
</dbReference>
<dbReference type="PANTHER" id="PTHR48016">
    <property type="entry name" value="MAP KINASE KINASE KINASE SSK2-RELATED-RELATED"/>
    <property type="match status" value="1"/>
</dbReference>
<evidence type="ECO:0000256" key="2">
    <source>
        <dbReference type="ARBA" id="ARBA00022527"/>
    </source>
</evidence>
<evidence type="ECO:0000256" key="7">
    <source>
        <dbReference type="PIRNR" id="PIRNR037579"/>
    </source>
</evidence>
<feature type="region of interest" description="Disordered" evidence="9">
    <location>
        <begin position="126"/>
        <end position="154"/>
    </location>
</feature>
<reference evidence="11 12" key="1">
    <citation type="submission" date="2016-01" db="EMBL/GenBank/DDBJ databases">
        <title>Genome sequence of the yeast Holleya sinecauda.</title>
        <authorList>
            <person name="Dietrich F.S."/>
        </authorList>
    </citation>
    <scope>NUCLEOTIDE SEQUENCE [LARGE SCALE GENOMIC DNA]</scope>
    <source>
        <strain evidence="11 12">ATCC 58844</strain>
    </source>
</reference>
<feature type="compositionally biased region" description="Polar residues" evidence="9">
    <location>
        <begin position="1"/>
        <end position="12"/>
    </location>
</feature>
<evidence type="ECO:0000313" key="12">
    <source>
        <dbReference type="Proteomes" id="UP000243052"/>
    </source>
</evidence>
<dbReference type="SMART" id="SM00220">
    <property type="entry name" value="S_TKc"/>
    <property type="match status" value="1"/>
</dbReference>
<dbReference type="InterPro" id="IPR050538">
    <property type="entry name" value="MAP_kinase_kinase_kinase"/>
</dbReference>
<name>A0A0X8HVZ8_9SACH</name>
<evidence type="ECO:0000256" key="3">
    <source>
        <dbReference type="ARBA" id="ARBA00022679"/>
    </source>
</evidence>
<dbReference type="Pfam" id="PF00069">
    <property type="entry name" value="Pkinase"/>
    <property type="match status" value="1"/>
</dbReference>
<dbReference type="RefSeq" id="XP_017989533.1">
    <property type="nucleotide sequence ID" value="XM_018134195.1"/>
</dbReference>
<dbReference type="PIRSF" id="PIRSF037579">
    <property type="entry name" value="MAPKKK_SSK22"/>
    <property type="match status" value="1"/>
</dbReference>
<feature type="domain" description="Protein kinase" evidence="10">
    <location>
        <begin position="1236"/>
        <end position="1505"/>
    </location>
</feature>
<feature type="compositionally biased region" description="Polar residues" evidence="9">
    <location>
        <begin position="69"/>
        <end position="79"/>
    </location>
</feature>
<dbReference type="GO" id="GO:0004709">
    <property type="term" value="F:MAP kinase kinase kinase activity"/>
    <property type="evidence" value="ECO:0007669"/>
    <property type="project" value="UniProtKB-UniRule"/>
</dbReference>
<dbReference type="InterPro" id="IPR011009">
    <property type="entry name" value="Kinase-like_dom_sf"/>
</dbReference>
<comment type="similarity">
    <text evidence="1 7">Belongs to the protein kinase superfamily. STE Ser/Thr protein kinase family. MAP kinase kinase kinase subfamily.</text>
</comment>
<feature type="region of interest" description="Disordered" evidence="9">
    <location>
        <begin position="1"/>
        <end position="111"/>
    </location>
</feature>
<feature type="binding site" evidence="8">
    <location>
        <position position="1265"/>
    </location>
    <ligand>
        <name>ATP</name>
        <dbReference type="ChEBI" id="CHEBI:30616"/>
    </ligand>
</feature>
<evidence type="ECO:0000259" key="10">
    <source>
        <dbReference type="PROSITE" id="PS50011"/>
    </source>
</evidence>
<keyword evidence="5 7" id="KW-0418">Kinase</keyword>
<keyword evidence="4 7" id="KW-0547">Nucleotide-binding</keyword>
<dbReference type="GO" id="GO:0005737">
    <property type="term" value="C:cytoplasm"/>
    <property type="evidence" value="ECO:0007669"/>
    <property type="project" value="InterPro"/>
</dbReference>
<dbReference type="EC" id="2.7.11.-" evidence="7"/>
<dbReference type="GO" id="GO:0051403">
    <property type="term" value="P:stress-activated MAPK cascade"/>
    <property type="evidence" value="ECO:0007669"/>
    <property type="project" value="InterPro"/>
</dbReference>
<dbReference type="GO" id="GO:0005524">
    <property type="term" value="F:ATP binding"/>
    <property type="evidence" value="ECO:0007669"/>
    <property type="project" value="UniProtKB-UniRule"/>
</dbReference>
<evidence type="ECO:0000256" key="5">
    <source>
        <dbReference type="ARBA" id="ARBA00022777"/>
    </source>
</evidence>
<feature type="compositionally biased region" description="Polar residues" evidence="9">
    <location>
        <begin position="36"/>
        <end position="48"/>
    </location>
</feature>
<dbReference type="PROSITE" id="PS00108">
    <property type="entry name" value="PROTEIN_KINASE_ST"/>
    <property type="match status" value="1"/>
</dbReference>
<feature type="compositionally biased region" description="Low complexity" evidence="9">
    <location>
        <begin position="87"/>
        <end position="105"/>
    </location>
</feature>
<keyword evidence="2 7" id="KW-0723">Serine/threonine-protein kinase</keyword>
<feature type="compositionally biased region" description="Basic and acidic residues" evidence="9">
    <location>
        <begin position="13"/>
        <end position="35"/>
    </location>
</feature>
<keyword evidence="3 7" id="KW-0808">Transferase</keyword>
<dbReference type="GO" id="GO:0038066">
    <property type="term" value="P:p38MAPK cascade"/>
    <property type="evidence" value="ECO:0007669"/>
    <property type="project" value="UniProtKB-UniRule"/>
</dbReference>
<dbReference type="EMBL" id="CP014248">
    <property type="protein sequence ID" value="AMD22537.1"/>
    <property type="molecule type" value="Genomic_DNA"/>
</dbReference>
<dbReference type="OrthoDB" id="1043025at2759"/>
<dbReference type="PROSITE" id="PS00107">
    <property type="entry name" value="PROTEIN_KINASE_ATP"/>
    <property type="match status" value="1"/>
</dbReference>
<organism evidence="11 12">
    <name type="scientific">Eremothecium sinecaudum</name>
    <dbReference type="NCBI Taxonomy" id="45286"/>
    <lineage>
        <taxon>Eukaryota</taxon>
        <taxon>Fungi</taxon>
        <taxon>Dikarya</taxon>
        <taxon>Ascomycota</taxon>
        <taxon>Saccharomycotina</taxon>
        <taxon>Saccharomycetes</taxon>
        <taxon>Saccharomycetales</taxon>
        <taxon>Saccharomycetaceae</taxon>
        <taxon>Eremothecium</taxon>
    </lineage>
</organism>
<evidence type="ECO:0000256" key="6">
    <source>
        <dbReference type="ARBA" id="ARBA00022840"/>
    </source>
</evidence>
<keyword evidence="12" id="KW-1185">Reference proteome</keyword>
<evidence type="ECO:0000256" key="4">
    <source>
        <dbReference type="ARBA" id="ARBA00022741"/>
    </source>
</evidence>
<protein>
    <recommendedName>
        <fullName evidence="7">MAP kinase kinase kinase</fullName>
        <ecNumber evidence="7">2.7.11.-</ecNumber>
    </recommendedName>
</protein>
<evidence type="ECO:0000256" key="9">
    <source>
        <dbReference type="SAM" id="MobiDB-lite"/>
    </source>
</evidence>
<evidence type="ECO:0000256" key="1">
    <source>
        <dbReference type="ARBA" id="ARBA00006529"/>
    </source>
</evidence>
<feature type="compositionally biased region" description="Low complexity" evidence="9">
    <location>
        <begin position="128"/>
        <end position="140"/>
    </location>
</feature>
<gene>
    <name evidence="11" type="ORF">AW171_hschr84586</name>
</gene>
<dbReference type="PROSITE" id="PS50011">
    <property type="entry name" value="PROTEIN_KINASE_DOM"/>
    <property type="match status" value="1"/>
</dbReference>
<dbReference type="InterPro" id="IPR000719">
    <property type="entry name" value="Prot_kinase_dom"/>
</dbReference>
<dbReference type="Proteomes" id="UP000243052">
    <property type="component" value="Chromosome viii"/>
</dbReference>
<dbReference type="STRING" id="45286.A0A0X8HVZ8"/>
<dbReference type="FunFam" id="1.10.510.10:FF:000571">
    <property type="entry name" value="Maternal embryonic leucine zipper kinase"/>
    <property type="match status" value="1"/>
</dbReference>
<dbReference type="CDD" id="cd06626">
    <property type="entry name" value="STKc_MEKK4"/>
    <property type="match status" value="1"/>
</dbReference>
<dbReference type="InterPro" id="IPR017441">
    <property type="entry name" value="Protein_kinase_ATP_BS"/>
</dbReference>
<dbReference type="SUPFAM" id="SSF56112">
    <property type="entry name" value="Protein kinase-like (PK-like)"/>
    <property type="match status" value="1"/>
</dbReference>
<comment type="catalytic activity">
    <reaction evidence="7">
        <text>L-threonyl-[protein] + ATP = O-phospho-L-threonyl-[protein] + ADP + H(+)</text>
        <dbReference type="Rhea" id="RHEA:46608"/>
        <dbReference type="Rhea" id="RHEA-COMP:11060"/>
        <dbReference type="Rhea" id="RHEA-COMP:11605"/>
        <dbReference type="ChEBI" id="CHEBI:15378"/>
        <dbReference type="ChEBI" id="CHEBI:30013"/>
        <dbReference type="ChEBI" id="CHEBI:30616"/>
        <dbReference type="ChEBI" id="CHEBI:61977"/>
        <dbReference type="ChEBI" id="CHEBI:456216"/>
    </reaction>
</comment>
<dbReference type="PANTHER" id="PTHR48016:SF32">
    <property type="entry name" value="MITOGEN-ACTIVATED PROTEIN KINASE KINASE KINASE 4"/>
    <property type="match status" value="1"/>
</dbReference>
<evidence type="ECO:0000313" key="11">
    <source>
        <dbReference type="EMBL" id="AMD22537.1"/>
    </source>
</evidence>
<proteinExistence type="inferred from homology"/>
<evidence type="ECO:0000256" key="8">
    <source>
        <dbReference type="PROSITE-ProRule" id="PRU10141"/>
    </source>
</evidence>
<dbReference type="GeneID" id="28725896"/>
<keyword evidence="6 7" id="KW-0067">ATP-binding</keyword>
<sequence>MVGESQLSSNMSDKTEENIERAEVDEKTSGFEVLRRQNTSSGRLSPKSQVDMRATIFHDPQGIIRTPSGRASQNCSSLGPSKGKQESPQPVTTTPPSVGSSSTVTRKASMSGVSALPALKSVTHVLKSRSNSSSSNLRSSPESEHGNTPLMAVPPALVRSNSGMVFTGSNQSLVSTNTATGSGNVIVGNVAEGSVASNNSAQSTLRSAHKPVRRQYVFNEKLYLAMMKKSHVDDYYTRGIAPTLNDDEEDDTDFDTPDDNFDAEDVTFNTDLFAGKIDKIMEPYDDELVSMSTTQLIMKMNWLRKSDPDNPDIETPIEYLEMNAGHRDTRTSFQSQLETKLEAQTMLNKLSKNPLVQERLEWQTMLSNVLRGDIMRSEKTKLAKQRTTDELTTQYSDGIWLELKAWLYGRTVEEQKNWLRYLCASTDNLFTRIMNFRLADGIEIDDAVAQVESLLAEYYKVVPYWQTLQHMNKEKPITNSPAFKLHIEAMNTYVVIYKAFKTEVEALAQWIGNNDLDVKAACDTTEIDGLCDNKRSFAEQILKEKDIENIFQKKIFYRHSPWIFKAKLASLQYKEVSSEINLPSLDAYLITLLSFPLKLIKEITIIRLDYAQKLEKPTMMMIDQMIDDFKVYTKLAVQIKYTIQLYGRDQEFNTADVIDSSFDATVNEAIKYFFKLLNLKLVDSSKTSFKTFKEPEVLFSHWEDLKNVGCFIDGANEFVSMGFVHLTLRLLNKLHSYILNEQKFVDQVQNKEQCEKLIVASLEHIGTFERKINRFSNVLTKALQNEVTYRINNTQMLFQQLKETGHFLIYTGRYLEDNGIYLFGSRELLGQSPEKIIRILKGSDVGSDLIPKVTIKNSLNVYTACEQGFSSNPIFVQEHRPDGVSLYHVHSEAMKKNSSKFRHKQPNSVQYPYSSDDEEGELSALGLKLKSLGYLLAVCPGETILWDGEMYNLASENELKIIDFNMDIASNTVTLLNQGSTYSIDYQCDRFAHFVGNSVSVLERFCSITQAEKVLKKIRKAYFRITYRTLTNQIRIINSIKSRFQGFESLNSIFIFCRDFARNYLRSNIAPYEKRSVIIMLMLKLSIGWLTFLVDDCDPSDSKTYKWCVPAMEFAMQMTSGWNILGIDEEQFKNLKDKISGCMSLLISHFDILGVRSWEAEKTAVLQFRSNIDVEVDNEEEVCAINSKIRLKAIEELENATINTRRQVGKVLDATDKENKYLLSLASSLSNFSIRWQKRRFIGGGSFGSVYSVVNLDTGDILAVKEIKFTDRKTMKQVFPSIKDEMTVLEMLNHPNVVQYYGVEVHRDRVNIFMEYCEGGSLASLLEHGRIEDEMVTQVYTLQLLEGLAYLHESGVDHHDIKPENILLDFNGIIKYVDFGAAKLIANNGSQIIGDREHNENVQKQIGTPMYMSPEAISCSGHGKFGSGDIWSLGCVVLEMATGRRPWANLDNQWAIMYHVAAGRIPAFPNKNEMSPAGIAFLSRCLIQDPNKRSSAVELLMDPWIIEIRNIAFGDDAQELSEERAVKTE</sequence>
<dbReference type="InterPro" id="IPR008271">
    <property type="entry name" value="Ser/Thr_kinase_AS"/>
</dbReference>
<accession>A0A0X8HVZ8</accession>
<dbReference type="InterPro" id="IPR017240">
    <property type="entry name" value="MAPKKK_Ssk2/Ssk22"/>
</dbReference>